<proteinExistence type="predicted"/>
<name>A0A6J5SYW5_9CAUD</name>
<dbReference type="EMBL" id="LR797312">
    <property type="protein sequence ID" value="CAB4202519.1"/>
    <property type="molecule type" value="Genomic_DNA"/>
</dbReference>
<reference evidence="3" key="1">
    <citation type="submission" date="2020-05" db="EMBL/GenBank/DDBJ databases">
        <authorList>
            <person name="Chiriac C."/>
            <person name="Salcher M."/>
            <person name="Ghai R."/>
            <person name="Kavagutti S V."/>
        </authorList>
    </citation>
    <scope>NUCLEOTIDE SEQUENCE</scope>
</reference>
<accession>A0A6J5SYW5</accession>
<gene>
    <name evidence="2" type="ORF">UFOVP1376_21</name>
    <name evidence="3" type="ORF">UFOVP1623_42</name>
</gene>
<evidence type="ECO:0000313" key="2">
    <source>
        <dbReference type="EMBL" id="CAB4202519.1"/>
    </source>
</evidence>
<organism evidence="3">
    <name type="scientific">uncultured Caudovirales phage</name>
    <dbReference type="NCBI Taxonomy" id="2100421"/>
    <lineage>
        <taxon>Viruses</taxon>
        <taxon>Duplodnaviria</taxon>
        <taxon>Heunggongvirae</taxon>
        <taxon>Uroviricota</taxon>
        <taxon>Caudoviricetes</taxon>
        <taxon>Peduoviridae</taxon>
        <taxon>Maltschvirus</taxon>
        <taxon>Maltschvirus maltsch</taxon>
    </lineage>
</organism>
<sequence>MTTFAHTETGQAIDPREAEDKDAYYKVSNPDVRDKWTIERVPDGTAPGSTPDGNGGWTAPSKPPPPPPPPAATTKQQILDQITVLQGLANQL</sequence>
<feature type="compositionally biased region" description="Basic and acidic residues" evidence="1">
    <location>
        <begin position="14"/>
        <end position="24"/>
    </location>
</feature>
<feature type="compositionally biased region" description="Pro residues" evidence="1">
    <location>
        <begin position="61"/>
        <end position="71"/>
    </location>
</feature>
<feature type="compositionally biased region" description="Polar residues" evidence="1">
    <location>
        <begin position="1"/>
        <end position="10"/>
    </location>
</feature>
<protein>
    <submittedName>
        <fullName evidence="3">Uncharacterized protein</fullName>
    </submittedName>
</protein>
<dbReference type="EMBL" id="LR797491">
    <property type="protein sequence ID" value="CAB4220812.1"/>
    <property type="molecule type" value="Genomic_DNA"/>
</dbReference>
<evidence type="ECO:0000313" key="3">
    <source>
        <dbReference type="EMBL" id="CAB4220812.1"/>
    </source>
</evidence>
<feature type="compositionally biased region" description="Basic and acidic residues" evidence="1">
    <location>
        <begin position="31"/>
        <end position="42"/>
    </location>
</feature>
<evidence type="ECO:0000256" key="1">
    <source>
        <dbReference type="SAM" id="MobiDB-lite"/>
    </source>
</evidence>
<feature type="region of interest" description="Disordered" evidence="1">
    <location>
        <begin position="1"/>
        <end position="74"/>
    </location>
</feature>